<organism evidence="2 3">
    <name type="scientific">Actinokineospora spheciospongiae</name>
    <dbReference type="NCBI Taxonomy" id="909613"/>
    <lineage>
        <taxon>Bacteria</taxon>
        <taxon>Bacillati</taxon>
        <taxon>Actinomycetota</taxon>
        <taxon>Actinomycetes</taxon>
        <taxon>Pseudonocardiales</taxon>
        <taxon>Pseudonocardiaceae</taxon>
        <taxon>Actinokineospora</taxon>
    </lineage>
</organism>
<evidence type="ECO:0000313" key="2">
    <source>
        <dbReference type="EMBL" id="EWC60237.1"/>
    </source>
</evidence>
<evidence type="ECO:0000313" key="3">
    <source>
        <dbReference type="Proteomes" id="UP000019277"/>
    </source>
</evidence>
<dbReference type="AlphaFoldDB" id="W7IU14"/>
<dbReference type="STRING" id="909613.UO65_4483"/>
<dbReference type="Proteomes" id="UP000019277">
    <property type="component" value="Unassembled WGS sequence"/>
</dbReference>
<name>W7IU14_9PSEU</name>
<accession>W7IU14</accession>
<sequence length="45" mass="4581">MSDSSAQPPTTPPTAGHAEPRHPPACRAEPPDEPQAGHPGKDLGS</sequence>
<proteinExistence type="predicted"/>
<protein>
    <submittedName>
        <fullName evidence="2">Uncharacterized protein</fullName>
    </submittedName>
</protein>
<keyword evidence="3" id="KW-1185">Reference proteome</keyword>
<evidence type="ECO:0000256" key="1">
    <source>
        <dbReference type="SAM" id="MobiDB-lite"/>
    </source>
</evidence>
<reference evidence="2 3" key="1">
    <citation type="journal article" date="2014" name="Genome Announc.">
        <title>Draft Genome Sequence of the Antitrypanosomally Active Sponge-Associated Bacterium Actinokineospora sp. Strain EG49.</title>
        <authorList>
            <person name="Harjes J."/>
            <person name="Ryu T."/>
            <person name="Abdelmohsen U.R."/>
            <person name="Moitinho-Silva L."/>
            <person name="Horn H."/>
            <person name="Ravasi T."/>
            <person name="Hentschel U."/>
        </authorList>
    </citation>
    <scope>NUCLEOTIDE SEQUENCE [LARGE SCALE GENOMIC DNA]</scope>
    <source>
        <strain evidence="2 3">EG49</strain>
    </source>
</reference>
<feature type="region of interest" description="Disordered" evidence="1">
    <location>
        <begin position="1"/>
        <end position="45"/>
    </location>
</feature>
<dbReference type="EMBL" id="AYXG01000166">
    <property type="protein sequence ID" value="EWC60237.1"/>
    <property type="molecule type" value="Genomic_DNA"/>
</dbReference>
<comment type="caution">
    <text evidence="2">The sequence shown here is derived from an EMBL/GenBank/DDBJ whole genome shotgun (WGS) entry which is preliminary data.</text>
</comment>
<gene>
    <name evidence="2" type="ORF">UO65_4483</name>
</gene>